<gene>
    <name evidence="2" type="ORF">FWK02_34265</name>
</gene>
<accession>A0A5C9ACU7</accession>
<dbReference type="EMBL" id="VSBS01002220">
    <property type="protein sequence ID" value="TXS97231.1"/>
    <property type="molecule type" value="Genomic_DNA"/>
</dbReference>
<evidence type="ECO:0000313" key="2">
    <source>
        <dbReference type="EMBL" id="TXS97231.1"/>
    </source>
</evidence>
<reference evidence="2 3" key="1">
    <citation type="submission" date="2019-08" db="EMBL/GenBank/DDBJ databases">
        <title>Whole genome analysis of cultivated E. coli strains isolated from CD patients and healthy donors.</title>
        <authorList>
            <person name="Siniagina M.N."/>
            <person name="Markelova M.I."/>
            <person name="Laikov A.V."/>
            <person name="Boulygina E.A."/>
            <person name="Khusnutdinova D.R."/>
            <person name="Kharchenko A."/>
            <person name="Grigoryeva T.V."/>
        </authorList>
    </citation>
    <scope>NUCLEOTIDE SEQUENCE [LARGE SCALE GENOMIC DNA]</scope>
    <source>
        <strain evidence="2 3">3_77_5</strain>
    </source>
</reference>
<evidence type="ECO:0000256" key="1">
    <source>
        <dbReference type="SAM" id="MobiDB-lite"/>
    </source>
</evidence>
<feature type="region of interest" description="Disordered" evidence="1">
    <location>
        <begin position="41"/>
        <end position="60"/>
    </location>
</feature>
<dbReference type="InterPro" id="IPR003458">
    <property type="entry name" value="Phage_T4_Gp38_tail_assem"/>
</dbReference>
<protein>
    <submittedName>
        <fullName evidence="2">Tail fiber assembly protein</fullName>
    </submittedName>
</protein>
<evidence type="ECO:0000313" key="3">
    <source>
        <dbReference type="Proteomes" id="UP000321461"/>
    </source>
</evidence>
<dbReference type="Proteomes" id="UP000321461">
    <property type="component" value="Unassembled WGS sequence"/>
</dbReference>
<comment type="caution">
    <text evidence="2">The sequence shown here is derived from an EMBL/GenBank/DDBJ whole genome shotgun (WGS) entry which is preliminary data.</text>
</comment>
<dbReference type="Pfam" id="PF02413">
    <property type="entry name" value="Caudo_TAP"/>
    <property type="match status" value="1"/>
</dbReference>
<sequence length="98" mass="11109">MYKYSAKKNAFYLAGNEAVYRDSGTWPDDAKDIETRRAESFMATPPQGKRRIAGADGMPAWADIPSPTHEELIEISESKRQLLINQANEYMNSKQWPG</sequence>
<proteinExistence type="predicted"/>
<name>A0A5C9ACU7_ECOLX</name>
<organism evidence="2 3">
    <name type="scientific">Escherichia coli</name>
    <dbReference type="NCBI Taxonomy" id="562"/>
    <lineage>
        <taxon>Bacteria</taxon>
        <taxon>Pseudomonadati</taxon>
        <taxon>Pseudomonadota</taxon>
        <taxon>Gammaproteobacteria</taxon>
        <taxon>Enterobacterales</taxon>
        <taxon>Enterobacteriaceae</taxon>
        <taxon>Escherichia</taxon>
    </lineage>
</organism>
<dbReference type="AlphaFoldDB" id="A0A5C9ACU7"/>
<feature type="non-terminal residue" evidence="2">
    <location>
        <position position="98"/>
    </location>
</feature>